<dbReference type="InterPro" id="IPR015813">
    <property type="entry name" value="Pyrv/PenolPyrv_kinase-like_dom"/>
</dbReference>
<dbReference type="InterPro" id="IPR011037">
    <property type="entry name" value="Pyrv_Knase-like_insert_dom_sf"/>
</dbReference>
<dbReference type="GO" id="GO:0016301">
    <property type="term" value="F:kinase activity"/>
    <property type="evidence" value="ECO:0007669"/>
    <property type="project" value="UniProtKB-KW"/>
</dbReference>
<keyword evidence="9 12" id="KW-0460">Magnesium</keyword>
<dbReference type="PRINTS" id="PR01050">
    <property type="entry name" value="PYRUVTKNASE"/>
</dbReference>
<feature type="domain" description="Pyruvate kinase barrel" evidence="13">
    <location>
        <begin position="12"/>
        <end position="333"/>
    </location>
</feature>
<evidence type="ECO:0000256" key="4">
    <source>
        <dbReference type="ARBA" id="ARBA00022679"/>
    </source>
</evidence>
<dbReference type="OrthoDB" id="9812123at2"/>
<gene>
    <name evidence="14" type="ORF">CUJ89_29455</name>
</gene>
<dbReference type="AlphaFoldDB" id="A0A2Z5N4E6"/>
<dbReference type="Gene3D" id="2.40.33.10">
    <property type="entry name" value="PK beta-barrel domain-like"/>
    <property type="match status" value="1"/>
</dbReference>
<evidence type="ECO:0000313" key="14">
    <source>
        <dbReference type="EMBL" id="AXF24425.1"/>
    </source>
</evidence>
<keyword evidence="4 12" id="KW-0808">Transferase</keyword>
<dbReference type="Proteomes" id="UP000253104">
    <property type="component" value="Chromosome mHSR5_B"/>
</dbReference>
<comment type="pathway">
    <text evidence="1 12">Carbohydrate degradation; glycolysis; pyruvate from D-glyceraldehyde 3-phosphate: step 5/5.</text>
</comment>
<keyword evidence="11" id="KW-0670">Pyruvate</keyword>
<dbReference type="EC" id="2.7.1.40" evidence="3 12"/>
<keyword evidence="8" id="KW-0067">ATP-binding</keyword>
<evidence type="ECO:0000256" key="3">
    <source>
        <dbReference type="ARBA" id="ARBA00012142"/>
    </source>
</evidence>
<reference evidence="14 15" key="1">
    <citation type="journal article" date="2018" name="ISME J.">
        <title>Involvement of Burkholderiaceae and sulfurous volatiles in disease-suppressive soils.</title>
        <authorList>
            <person name="Carrion V.J."/>
            <person name="Cordovez V."/>
            <person name="Tyc O."/>
            <person name="Etalo D.W."/>
            <person name="de Bruijn I."/>
            <person name="de Jager V.C."/>
            <person name="Medema M.H."/>
            <person name="Eberl L."/>
            <person name="Raaijmakers J.M."/>
        </authorList>
    </citation>
    <scope>NUCLEOTIDE SEQUENCE [LARGE SCALE GENOMIC DNA]</scope>
    <source>
        <strain evidence="15">mHSR5</strain>
    </source>
</reference>
<dbReference type="InterPro" id="IPR015793">
    <property type="entry name" value="Pyrv_Knase_brl"/>
</dbReference>
<dbReference type="GO" id="GO:0004743">
    <property type="term" value="F:pyruvate kinase activity"/>
    <property type="evidence" value="ECO:0007669"/>
    <property type="project" value="UniProtKB-EC"/>
</dbReference>
<evidence type="ECO:0000256" key="6">
    <source>
        <dbReference type="ARBA" id="ARBA00022741"/>
    </source>
</evidence>
<keyword evidence="6" id="KW-0547">Nucleotide-binding</keyword>
<dbReference type="UniPathway" id="UPA00109">
    <property type="reaction ID" value="UER00188"/>
</dbReference>
<protein>
    <recommendedName>
        <fullName evidence="3 12">Pyruvate kinase</fullName>
        <ecNumber evidence="3 12">2.7.1.40</ecNumber>
    </recommendedName>
</protein>
<dbReference type="SUPFAM" id="SSF50800">
    <property type="entry name" value="PK beta-barrel domain-like"/>
    <property type="match status" value="1"/>
</dbReference>
<evidence type="ECO:0000259" key="13">
    <source>
        <dbReference type="Pfam" id="PF00224"/>
    </source>
</evidence>
<keyword evidence="5" id="KW-0479">Metal-binding</keyword>
<dbReference type="InterPro" id="IPR001697">
    <property type="entry name" value="Pyr_Knase"/>
</dbReference>
<dbReference type="InterPro" id="IPR040442">
    <property type="entry name" value="Pyrv_kinase-like_dom_sf"/>
</dbReference>
<dbReference type="InterPro" id="IPR015806">
    <property type="entry name" value="Pyrv_Knase_insert_dom_sf"/>
</dbReference>
<evidence type="ECO:0000313" key="15">
    <source>
        <dbReference type="Proteomes" id="UP000253104"/>
    </source>
</evidence>
<evidence type="ECO:0000256" key="2">
    <source>
        <dbReference type="ARBA" id="ARBA00008663"/>
    </source>
</evidence>
<dbReference type="SUPFAM" id="SSF51621">
    <property type="entry name" value="Phosphoenolpyruvate/pyruvate domain"/>
    <property type="match status" value="1"/>
</dbReference>
<keyword evidence="10 12" id="KW-0324">Glycolysis</keyword>
<dbReference type="RefSeq" id="WP_114180801.1">
    <property type="nucleotide sequence ID" value="NZ_CP024903.1"/>
</dbReference>
<evidence type="ECO:0000256" key="1">
    <source>
        <dbReference type="ARBA" id="ARBA00004997"/>
    </source>
</evidence>
<comment type="catalytic activity">
    <reaction evidence="12">
        <text>pyruvate + ATP = phosphoenolpyruvate + ADP + H(+)</text>
        <dbReference type="Rhea" id="RHEA:18157"/>
        <dbReference type="ChEBI" id="CHEBI:15361"/>
        <dbReference type="ChEBI" id="CHEBI:15378"/>
        <dbReference type="ChEBI" id="CHEBI:30616"/>
        <dbReference type="ChEBI" id="CHEBI:58702"/>
        <dbReference type="ChEBI" id="CHEBI:456216"/>
        <dbReference type="EC" id="2.7.1.40"/>
    </reaction>
</comment>
<dbReference type="GO" id="GO:0030955">
    <property type="term" value="F:potassium ion binding"/>
    <property type="evidence" value="ECO:0007669"/>
    <property type="project" value="InterPro"/>
</dbReference>
<evidence type="ECO:0000256" key="8">
    <source>
        <dbReference type="ARBA" id="ARBA00022840"/>
    </source>
</evidence>
<evidence type="ECO:0000256" key="11">
    <source>
        <dbReference type="ARBA" id="ARBA00023317"/>
    </source>
</evidence>
<comment type="similarity">
    <text evidence="2 12">Belongs to the pyruvate kinase family.</text>
</comment>
<dbReference type="Gene3D" id="3.20.20.60">
    <property type="entry name" value="Phosphoenolpyruvate-binding domains"/>
    <property type="match status" value="1"/>
</dbReference>
<evidence type="ECO:0000256" key="9">
    <source>
        <dbReference type="ARBA" id="ARBA00022842"/>
    </source>
</evidence>
<dbReference type="EMBL" id="CP024903">
    <property type="protein sequence ID" value="AXF24425.1"/>
    <property type="molecule type" value="Genomic_DNA"/>
</dbReference>
<dbReference type="Pfam" id="PF00224">
    <property type="entry name" value="PK"/>
    <property type="match status" value="1"/>
</dbReference>
<evidence type="ECO:0000256" key="10">
    <source>
        <dbReference type="ARBA" id="ARBA00023152"/>
    </source>
</evidence>
<evidence type="ECO:0000256" key="7">
    <source>
        <dbReference type="ARBA" id="ARBA00022777"/>
    </source>
</evidence>
<keyword evidence="7 12" id="KW-0418">Kinase</keyword>
<dbReference type="GO" id="GO:0000287">
    <property type="term" value="F:magnesium ion binding"/>
    <property type="evidence" value="ECO:0007669"/>
    <property type="project" value="InterPro"/>
</dbReference>
<accession>A0A2Z5N4E6</accession>
<organism evidence="14 15">
    <name type="scientific">Burkholderia pyrrocinia</name>
    <name type="common">Pseudomonas pyrrocinia</name>
    <dbReference type="NCBI Taxonomy" id="60550"/>
    <lineage>
        <taxon>Bacteria</taxon>
        <taxon>Pseudomonadati</taxon>
        <taxon>Pseudomonadota</taxon>
        <taxon>Betaproteobacteria</taxon>
        <taxon>Burkholderiales</taxon>
        <taxon>Burkholderiaceae</taxon>
        <taxon>Burkholderia</taxon>
        <taxon>Burkholderia cepacia complex</taxon>
    </lineage>
</organism>
<evidence type="ECO:0000256" key="12">
    <source>
        <dbReference type="RuleBase" id="RU000504"/>
    </source>
</evidence>
<evidence type="ECO:0000256" key="5">
    <source>
        <dbReference type="ARBA" id="ARBA00022723"/>
    </source>
</evidence>
<sequence length="357" mass="39237">MADANEISVPWIAATIGQATCGSEMLRELGHAGVRLFRYNLAAQLGLEEHGRRMKLFRQVQEERGGDIELMLDLPFPGAKFRIGMLPESRHLIEKGTQLTFATGVETDSIERVVPVDVARLGERVEKDQVVTVGDGELALRVREVIDHSSFLAEALTTHYLPCQKSLNVGSVDLSATDRNDELAAFVASVRPEYIAFSFVESLQSARDAFMLLERHGLGRGDYKAIAKIETLAGIKALPEFIREFHSVMVARGDLALNLDFAYLGEAQEHIIDSCRAFGCACIVSTQLCESVNTGGIPNRSELVGMHHIATRGVAYMLLAKETSTLTEPIRAVLTLRRIIEAVRNPMFTAPRASTEG</sequence>
<dbReference type="PANTHER" id="PTHR11817">
    <property type="entry name" value="PYRUVATE KINASE"/>
    <property type="match status" value="1"/>
</dbReference>
<name>A0A2Z5N4E6_BURPY</name>
<proteinExistence type="inferred from homology"/>
<dbReference type="GO" id="GO:0005524">
    <property type="term" value="F:ATP binding"/>
    <property type="evidence" value="ECO:0007669"/>
    <property type="project" value="UniProtKB-KW"/>
</dbReference>